<comment type="caution">
    <text evidence="2">The sequence shown here is derived from an EMBL/GenBank/DDBJ whole genome shotgun (WGS) entry which is preliminary data.</text>
</comment>
<feature type="transmembrane region" description="Helical" evidence="1">
    <location>
        <begin position="186"/>
        <end position="206"/>
    </location>
</feature>
<dbReference type="RefSeq" id="WP_160808326.1">
    <property type="nucleotide sequence ID" value="NZ_WVTG01000006.1"/>
</dbReference>
<evidence type="ECO:0000313" key="3">
    <source>
        <dbReference type="Proteomes" id="UP000429730"/>
    </source>
</evidence>
<evidence type="ECO:0000313" key="2">
    <source>
        <dbReference type="EMBL" id="MXS52583.1"/>
    </source>
</evidence>
<name>A0AAP6RGQ5_ENTFL</name>
<gene>
    <name evidence="2" type="ORF">GTI81_07655</name>
</gene>
<sequence>MSEVKHAQILNFPVFVQILFDSKKGDKKNGIFQKKDFVEGLVDYINENFGLNIDELLNCSEAKKWHDGSSALTELQNFLNSHSEQLEKLNPFFDNQLKKINKKECVEILKDFLAVDKIEYPDKDNISKLLNINTLSSFLPKLLFVAVTRGDNRSKNPVKEYDSINQARIKFNKKKSEIITKTRKKYIIAIIGLVLLLSFFVIYHFIDKKEQKFISEATIINSMNLRRSNPVLSENEKNIFYNGEIFETVENVQSFKETYKDKLSLNDTEKPVDKLFSCISGNKEKYITLSNERNTMRTGYYYETDISGNNKTLISRYKIIVNSSFPEIELTLTEENIIDFSTGEPYELDQYFSQNNDMVTSELANAFSGWNVYINANNLKYIAKNSNSRSSLKVILISKNDKSYGRYCVYSKNSNGKFSDDTSTDFYPLTIKYAYD</sequence>
<protein>
    <submittedName>
        <fullName evidence="2">Uncharacterized protein</fullName>
    </submittedName>
</protein>
<dbReference type="AlphaFoldDB" id="A0AAP6RGQ5"/>
<accession>A0AAP6RGQ5</accession>
<dbReference type="EMBL" id="WVTJ01000011">
    <property type="protein sequence ID" value="MXS52583.1"/>
    <property type="molecule type" value="Genomic_DNA"/>
</dbReference>
<proteinExistence type="predicted"/>
<keyword evidence="1" id="KW-0472">Membrane</keyword>
<reference evidence="2 3" key="1">
    <citation type="submission" date="2019-04" db="EMBL/GenBank/DDBJ databases">
        <title>Step-wise assembly of the neonatal virome modulated by breast feeding.</title>
        <authorList>
            <person name="Liang G."/>
            <person name="Bushman F."/>
        </authorList>
    </citation>
    <scope>NUCLEOTIDE SEQUENCE [LARGE SCALE GENOMIC DNA]</scope>
    <source>
        <strain evidence="2 3">E3754</strain>
    </source>
</reference>
<evidence type="ECO:0000256" key="1">
    <source>
        <dbReference type="SAM" id="Phobius"/>
    </source>
</evidence>
<keyword evidence="1" id="KW-1133">Transmembrane helix</keyword>
<keyword evidence="1" id="KW-0812">Transmembrane</keyword>
<organism evidence="2 3">
    <name type="scientific">Enterococcus faecalis</name>
    <name type="common">Streptococcus faecalis</name>
    <dbReference type="NCBI Taxonomy" id="1351"/>
    <lineage>
        <taxon>Bacteria</taxon>
        <taxon>Bacillati</taxon>
        <taxon>Bacillota</taxon>
        <taxon>Bacilli</taxon>
        <taxon>Lactobacillales</taxon>
        <taxon>Enterococcaceae</taxon>
        <taxon>Enterococcus</taxon>
    </lineage>
</organism>
<dbReference type="Proteomes" id="UP000429730">
    <property type="component" value="Unassembled WGS sequence"/>
</dbReference>